<comment type="caution">
    <text evidence="4">The sequence shown here is derived from an EMBL/GenBank/DDBJ whole genome shotgun (WGS) entry which is preliminary data.</text>
</comment>
<dbReference type="GO" id="GO:0009451">
    <property type="term" value="P:RNA modification"/>
    <property type="evidence" value="ECO:0007669"/>
    <property type="project" value="InterPro"/>
</dbReference>
<feature type="repeat" description="PPR" evidence="3">
    <location>
        <begin position="622"/>
        <end position="656"/>
    </location>
</feature>
<dbReference type="PANTHER" id="PTHR47926:SF527">
    <property type="entry name" value="PENTATRICOPEPTIDE REPEAT-CONTAINING PROTEIN"/>
    <property type="match status" value="1"/>
</dbReference>
<dbReference type="FunFam" id="1.25.40.10:FF:000958">
    <property type="entry name" value="Pentatricopeptide repeat-containing protein At4g39530"/>
    <property type="match status" value="1"/>
</dbReference>
<dbReference type="Pfam" id="PF13041">
    <property type="entry name" value="PPR_2"/>
    <property type="match status" value="4"/>
</dbReference>
<protein>
    <recommendedName>
        <fullName evidence="6">Pentatricopeptide repeat-containing protein</fullName>
    </recommendedName>
</protein>
<dbReference type="FunFam" id="1.25.40.10:FF:000366">
    <property type="entry name" value="Pentatricopeptide (PPR) repeat-containing protein"/>
    <property type="match status" value="1"/>
</dbReference>
<feature type="repeat" description="PPR" evidence="3">
    <location>
        <begin position="521"/>
        <end position="555"/>
    </location>
</feature>
<dbReference type="FunFam" id="1.25.40.10:FF:000353">
    <property type="entry name" value="Pentatricopeptide repeat-containing protein At4g39530"/>
    <property type="match status" value="1"/>
</dbReference>
<name>A0A6A1VEZ4_9ROSI</name>
<dbReference type="PROSITE" id="PS51375">
    <property type="entry name" value="PPR"/>
    <property type="match status" value="7"/>
</dbReference>
<dbReference type="Gene3D" id="1.25.40.10">
    <property type="entry name" value="Tetratricopeptide repeat domain"/>
    <property type="match status" value="6"/>
</dbReference>
<feature type="repeat" description="PPR" evidence="3">
    <location>
        <begin position="657"/>
        <end position="691"/>
    </location>
</feature>
<dbReference type="AlphaFoldDB" id="A0A6A1VEZ4"/>
<evidence type="ECO:0008006" key="6">
    <source>
        <dbReference type="Google" id="ProtNLM"/>
    </source>
</evidence>
<comment type="similarity">
    <text evidence="2">Belongs to the PPR family. PCMP-E subfamily.</text>
</comment>
<reference evidence="4 5" key="1">
    <citation type="journal article" date="2019" name="Plant Biotechnol. J.">
        <title>The red bayberry genome and genetic basis of sex determination.</title>
        <authorList>
            <person name="Jia H.M."/>
            <person name="Jia H.J."/>
            <person name="Cai Q.L."/>
            <person name="Wang Y."/>
            <person name="Zhao H.B."/>
            <person name="Yang W.F."/>
            <person name="Wang G.Y."/>
            <person name="Li Y.H."/>
            <person name="Zhan D.L."/>
            <person name="Shen Y.T."/>
            <person name="Niu Q.F."/>
            <person name="Chang L."/>
            <person name="Qiu J."/>
            <person name="Zhao L."/>
            <person name="Xie H.B."/>
            <person name="Fu W.Y."/>
            <person name="Jin J."/>
            <person name="Li X.W."/>
            <person name="Jiao Y."/>
            <person name="Zhou C.C."/>
            <person name="Tu T."/>
            <person name="Chai C.Y."/>
            <person name="Gao J.L."/>
            <person name="Fan L.J."/>
            <person name="van de Weg E."/>
            <person name="Wang J.Y."/>
            <person name="Gao Z.S."/>
        </authorList>
    </citation>
    <scope>NUCLEOTIDE SEQUENCE [LARGE SCALE GENOMIC DNA]</scope>
    <source>
        <tissue evidence="4">Leaves</tissue>
    </source>
</reference>
<feature type="repeat" description="PPR" evidence="3">
    <location>
        <begin position="319"/>
        <end position="353"/>
    </location>
</feature>
<dbReference type="NCBIfam" id="TIGR00756">
    <property type="entry name" value="PPR"/>
    <property type="match status" value="4"/>
</dbReference>
<dbReference type="Proteomes" id="UP000516437">
    <property type="component" value="Chromosome 6"/>
</dbReference>
<dbReference type="FunFam" id="1.25.40.10:FF:000031">
    <property type="entry name" value="Pentatricopeptide repeat-containing protein mitochondrial"/>
    <property type="match status" value="1"/>
</dbReference>
<dbReference type="Pfam" id="PF01535">
    <property type="entry name" value="PPR"/>
    <property type="match status" value="6"/>
</dbReference>
<evidence type="ECO:0000256" key="3">
    <source>
        <dbReference type="PROSITE-ProRule" id="PRU00708"/>
    </source>
</evidence>
<dbReference type="EMBL" id="RXIC02000024">
    <property type="protein sequence ID" value="KAB1210397.1"/>
    <property type="molecule type" value="Genomic_DNA"/>
</dbReference>
<dbReference type="InterPro" id="IPR046960">
    <property type="entry name" value="PPR_At4g14850-like_plant"/>
</dbReference>
<keyword evidence="5" id="KW-1185">Reference proteome</keyword>
<sequence>MRIHSQLACRLTLCHKLAKQQVFNFSTLAAHLLHSETEEESVPHRLLRTRRREFASLLQTPVSDNSILYYKTIHGQIFVSGFRNDVYIANILLHSYSKSGLLREARALFDKISDRNLITWSSTVSMYSQHGYIEEALMVFLEFLRSCDENPNEYILASVIRACTQLGGGGQGAQVHGFVVKTGFCQDVYVGTSLIDFYAKNGDMDEARMAFDGLVEKTAVTWTTIITGYVKSGRSEVSLQLFNQMRETHVAPDKYVLSSVLSACSTLEFLEGGKQIHAYVLRRGTEIDVSVTNVLIDFYAKCGKVHTARNLFDKVVFKNIISWTTIIAGYMQNSFNLEATVLFSEMAKLGWKPDGFACTSVLSSCGSLEALENGRQVHAYTIKANLEYDDFVKNGLIDMYAKCNSLTEARRVFDVMADHNVVSYNAMIEGYSSEEKLNEALDLFREMRLKLLPPSLLTFVSLLGASATLFTIELSKQIHGLIIKYGVSLDVFAGSALIDVYSKCSCVRDARLVFEEINERDVVVWNALFFGYTQQSENEEALKLYSELWLSRQRPNEFTFAALITAASNLASLQHGQQFHNQVIKMGVDLDPFVTNSLVDMYSKCGSMAEAHKAFTSTFCRDVVCWNSMISTYAQHGEAVEALQMFEGMIKEGIKPNYVTFVGVLSACSHAGLVEDGLHHFESMVHFGIEPGTEHYACIVSLLGRAGKLSEAREFIEKMPIKPAAVVWRSLLSACRVVGNVDLGRYAAQMAITIDPTDSGSYILLSNIYASKGMWVDVKRLRERMDFSGVVKEPGSSWIELNKDVHVFIARDRAHAEADLIYAVLDNLILQIKGAGYVPDTSMLLMND</sequence>
<dbReference type="OrthoDB" id="1882346at2759"/>
<proteinExistence type="inferred from homology"/>
<dbReference type="Pfam" id="PF20431">
    <property type="entry name" value="E_motif"/>
    <property type="match status" value="1"/>
</dbReference>
<evidence type="ECO:0000256" key="2">
    <source>
        <dbReference type="ARBA" id="ARBA00061659"/>
    </source>
</evidence>
<feature type="repeat" description="PPR" evidence="3">
    <location>
        <begin position="420"/>
        <end position="454"/>
    </location>
</feature>
<evidence type="ECO:0000313" key="4">
    <source>
        <dbReference type="EMBL" id="KAB1210397.1"/>
    </source>
</evidence>
<accession>A0A6A1VEZ4</accession>
<feature type="repeat" description="PPR" evidence="3">
    <location>
        <begin position="85"/>
        <end position="119"/>
    </location>
</feature>
<feature type="repeat" description="PPR" evidence="3">
    <location>
        <begin position="218"/>
        <end position="252"/>
    </location>
</feature>
<evidence type="ECO:0000313" key="5">
    <source>
        <dbReference type="Proteomes" id="UP000516437"/>
    </source>
</evidence>
<evidence type="ECO:0000256" key="1">
    <source>
        <dbReference type="ARBA" id="ARBA00022737"/>
    </source>
</evidence>
<dbReference type="InterPro" id="IPR011990">
    <property type="entry name" value="TPR-like_helical_dom_sf"/>
</dbReference>
<dbReference type="GO" id="GO:0003723">
    <property type="term" value="F:RNA binding"/>
    <property type="evidence" value="ECO:0007669"/>
    <property type="project" value="InterPro"/>
</dbReference>
<dbReference type="FunFam" id="1.25.40.10:FF:000361">
    <property type="entry name" value="Pentatricopeptide repeat-containing protein chloroplastic"/>
    <property type="match status" value="1"/>
</dbReference>
<keyword evidence="1" id="KW-0677">Repeat</keyword>
<dbReference type="PANTHER" id="PTHR47926">
    <property type="entry name" value="PENTATRICOPEPTIDE REPEAT-CONTAINING PROTEIN"/>
    <property type="match status" value="1"/>
</dbReference>
<dbReference type="InterPro" id="IPR046848">
    <property type="entry name" value="E_motif"/>
</dbReference>
<organism evidence="4 5">
    <name type="scientific">Morella rubra</name>
    <name type="common">Chinese bayberry</name>
    <dbReference type="NCBI Taxonomy" id="262757"/>
    <lineage>
        <taxon>Eukaryota</taxon>
        <taxon>Viridiplantae</taxon>
        <taxon>Streptophyta</taxon>
        <taxon>Embryophyta</taxon>
        <taxon>Tracheophyta</taxon>
        <taxon>Spermatophyta</taxon>
        <taxon>Magnoliopsida</taxon>
        <taxon>eudicotyledons</taxon>
        <taxon>Gunneridae</taxon>
        <taxon>Pentapetalae</taxon>
        <taxon>rosids</taxon>
        <taxon>fabids</taxon>
        <taxon>Fagales</taxon>
        <taxon>Myricaceae</taxon>
        <taxon>Morella</taxon>
    </lineage>
</organism>
<gene>
    <name evidence="4" type="ORF">CJ030_MR6G025444</name>
</gene>
<dbReference type="FunFam" id="1.25.40.10:FF:000073">
    <property type="entry name" value="Pentatricopeptide repeat-containing protein chloroplastic"/>
    <property type="match status" value="1"/>
</dbReference>
<dbReference type="InterPro" id="IPR002885">
    <property type="entry name" value="PPR_rpt"/>
</dbReference>
<dbReference type="SUPFAM" id="SSF48452">
    <property type="entry name" value="TPR-like"/>
    <property type="match status" value="1"/>
</dbReference>